<feature type="compositionally biased region" description="Low complexity" evidence="2">
    <location>
        <begin position="188"/>
        <end position="201"/>
    </location>
</feature>
<organism evidence="3 4">
    <name type="scientific">Leucocoprinus leucothites</name>
    <dbReference type="NCBI Taxonomy" id="201217"/>
    <lineage>
        <taxon>Eukaryota</taxon>
        <taxon>Fungi</taxon>
        <taxon>Dikarya</taxon>
        <taxon>Basidiomycota</taxon>
        <taxon>Agaricomycotina</taxon>
        <taxon>Agaricomycetes</taxon>
        <taxon>Agaricomycetidae</taxon>
        <taxon>Agaricales</taxon>
        <taxon>Agaricineae</taxon>
        <taxon>Agaricaceae</taxon>
        <taxon>Leucocoprinus</taxon>
    </lineage>
</organism>
<proteinExistence type="predicted"/>
<feature type="compositionally biased region" description="Polar residues" evidence="2">
    <location>
        <begin position="452"/>
        <end position="462"/>
    </location>
</feature>
<feature type="compositionally biased region" description="Low complexity" evidence="2">
    <location>
        <begin position="576"/>
        <end position="596"/>
    </location>
</feature>
<dbReference type="Proteomes" id="UP000559027">
    <property type="component" value="Unassembled WGS sequence"/>
</dbReference>
<comment type="caution">
    <text evidence="3">The sequence shown here is derived from an EMBL/GenBank/DDBJ whole genome shotgun (WGS) entry which is preliminary data.</text>
</comment>
<evidence type="ECO:0000313" key="3">
    <source>
        <dbReference type="EMBL" id="KAF5364173.1"/>
    </source>
</evidence>
<gene>
    <name evidence="3" type="ORF">D9756_000120</name>
</gene>
<sequence>MGSDPPHHQPVLSDSISDSPEPITEDDISRMRSLVVDMGLGLDNRSQKDSAVEDLTSRERELGGMVIRLLDSFVDPTQLHRQAEFIQWLGSQRDLLVQSFEEERRRWEVEREGWTRMAEALLSQRARAASSSHRDEELERQCAAYESENKSLREKLQDSHSRFSTLEAELSKLKPLLLMQPSLPFSTSSSSFQRHSVSQVHLADPGSSRARRRATDSAIIEEPDQSSSGPIPVTRTSTPQANTYSQSDSNHIQPRSGHYRQHSRSSFLSPLPSRISSHSTPNRSIFSTAQTPSVHAHPSKKSRSKHKKFLSSSLPPLTADARMEHLLLAARKIGRERANAVSGLMRHVEKEKEDLMREREAERLDREHQDKTAANTGGSAYYRKDLADLSMSPGSSATLAMPKTPRRGTTGGHQTAHFLTPTLMTPRSDLHIPTSQTPNSFVFVRTPATSAYQTSMTSTPRPTNHPPMAAQSTEKPARTPSAPSTSTSHQTPLASLLSAAKSMMDDESNEPSTTSNNRRRTGVLEPPESPLPKRRKVGNGNTNDVRGPVDMLAATSTPGSDRVRSALDVLADQAAAAFDSDWQSPSKSPTKPASKSRGQDKGKRSARTRARAAASEEEMEVDMTPKGKEKNPQDSHSHVSMGSPLPTRGRSKGLLTDRLPKESTKTSSRRKTEKSVDLPQRSIPAPRMIFSPGARSPIPPLPLSPVPALSPTPPTISEQKTNFGPPSRLTLVDDDDHPSVNGATSQTFKSPAPSSKENNYRAMSDSPSVSLEDYARVSQRDAITPSPTPQDTRQAEDNVPEVNHSTMTSVAEISEEHDLRGETSFVRVPDRKEGTGDMSEGVEAEFHASRIFVPDEDGHDTDADAEGEMDVDAEETVFIDSSPMTHDPLSLALPQSQLGSAHAITVMAANSEQNSGRP</sequence>
<feature type="compositionally biased region" description="Basic and acidic residues" evidence="2">
    <location>
        <begin position="623"/>
        <end position="637"/>
    </location>
</feature>
<evidence type="ECO:0000313" key="4">
    <source>
        <dbReference type="Proteomes" id="UP000559027"/>
    </source>
</evidence>
<feature type="region of interest" description="Disordered" evidence="2">
    <location>
        <begin position="188"/>
        <end position="313"/>
    </location>
</feature>
<feature type="compositionally biased region" description="Low complexity" evidence="2">
    <location>
        <begin position="264"/>
        <end position="277"/>
    </location>
</feature>
<accession>A0A8H5GG37</accession>
<feature type="compositionally biased region" description="Basic residues" evidence="2">
    <location>
        <begin position="297"/>
        <end position="309"/>
    </location>
</feature>
<feature type="compositionally biased region" description="Low complexity" evidence="2">
    <location>
        <begin position="478"/>
        <end position="492"/>
    </location>
</feature>
<feature type="compositionally biased region" description="Polar residues" evidence="2">
    <location>
        <begin position="715"/>
        <end position="724"/>
    </location>
</feature>
<feature type="region of interest" description="Disordered" evidence="2">
    <location>
        <begin position="576"/>
        <end position="802"/>
    </location>
</feature>
<evidence type="ECO:0000256" key="2">
    <source>
        <dbReference type="SAM" id="MobiDB-lite"/>
    </source>
</evidence>
<feature type="region of interest" description="Disordered" evidence="2">
    <location>
        <begin position="1"/>
        <end position="25"/>
    </location>
</feature>
<dbReference type="EMBL" id="JAACJO010000001">
    <property type="protein sequence ID" value="KAF5364173.1"/>
    <property type="molecule type" value="Genomic_DNA"/>
</dbReference>
<feature type="compositionally biased region" description="Polar residues" evidence="2">
    <location>
        <begin position="225"/>
        <end position="253"/>
    </location>
</feature>
<reference evidence="3 4" key="1">
    <citation type="journal article" date="2020" name="ISME J.">
        <title>Uncovering the hidden diversity of litter-decomposition mechanisms in mushroom-forming fungi.</title>
        <authorList>
            <person name="Floudas D."/>
            <person name="Bentzer J."/>
            <person name="Ahren D."/>
            <person name="Johansson T."/>
            <person name="Persson P."/>
            <person name="Tunlid A."/>
        </authorList>
    </citation>
    <scope>NUCLEOTIDE SEQUENCE [LARGE SCALE GENOMIC DNA]</scope>
    <source>
        <strain evidence="3 4">CBS 146.42</strain>
    </source>
</reference>
<feature type="compositionally biased region" description="Polar residues" evidence="2">
    <location>
        <begin position="741"/>
        <end position="757"/>
    </location>
</feature>
<feature type="region of interest" description="Disordered" evidence="2">
    <location>
        <begin position="452"/>
        <end position="561"/>
    </location>
</feature>
<protein>
    <submittedName>
        <fullName evidence="3">Uncharacterized protein</fullName>
    </submittedName>
</protein>
<name>A0A8H5GG37_9AGAR</name>
<feature type="region of interest" description="Disordered" evidence="2">
    <location>
        <begin position="814"/>
        <end position="844"/>
    </location>
</feature>
<dbReference type="AlphaFoldDB" id="A0A8H5GG37"/>
<keyword evidence="1" id="KW-0175">Coiled coil</keyword>
<feature type="compositionally biased region" description="Polar residues" evidence="2">
    <location>
        <begin position="278"/>
        <end position="293"/>
    </location>
</feature>
<feature type="compositionally biased region" description="Pro residues" evidence="2">
    <location>
        <begin position="697"/>
        <end position="714"/>
    </location>
</feature>
<keyword evidence="4" id="KW-1185">Reference proteome</keyword>
<evidence type="ECO:0000256" key="1">
    <source>
        <dbReference type="SAM" id="Coils"/>
    </source>
</evidence>
<feature type="coiled-coil region" evidence="1">
    <location>
        <begin position="135"/>
        <end position="169"/>
    </location>
</feature>
<dbReference type="OrthoDB" id="2143914at2759"/>